<keyword evidence="4" id="KW-1185">Reference proteome</keyword>
<dbReference type="PANTHER" id="PTHR11412">
    <property type="entry name" value="MACROGLOBULIN / COMPLEMENT"/>
    <property type="match status" value="1"/>
</dbReference>
<sequence>MKSESSHNTGFLLKFNMSKGEESDTGTDWVQGSHVITTVQEPQKRECQHPWNGASVGGEYRLTAYVVKMFSLASSLVDVEKNLICDSVKWLILNKQNPDGEFREDAHVYHQEMVGGVTKGATELDCSLTSFVLVALLASSHSCNDQVGKVTSSTLFQNHTFCEIRVVFNKLSTQACSVSVIELSHSRGMMKVLEMTGWQVQYIATLQRK</sequence>
<reference evidence="2" key="1">
    <citation type="submission" date="2023-07" db="EMBL/GenBank/DDBJ databases">
        <authorList>
            <person name="Stuckert A."/>
        </authorList>
    </citation>
    <scope>NUCLEOTIDE SEQUENCE</scope>
</reference>
<comment type="caution">
    <text evidence="2">The sequence shown here is derived from an EMBL/GenBank/DDBJ whole genome shotgun (WGS) entry which is preliminary data.</text>
</comment>
<evidence type="ECO:0000259" key="1">
    <source>
        <dbReference type="Pfam" id="PF07678"/>
    </source>
</evidence>
<protein>
    <recommendedName>
        <fullName evidence="1">Alpha-macroglobulin-like TED domain-containing protein</fullName>
    </recommendedName>
</protein>
<dbReference type="SUPFAM" id="SSF48239">
    <property type="entry name" value="Terpenoid cyclases/Protein prenyltransferases"/>
    <property type="match status" value="1"/>
</dbReference>
<evidence type="ECO:0000313" key="4">
    <source>
        <dbReference type="Proteomes" id="UP001176940"/>
    </source>
</evidence>
<dbReference type="InterPro" id="IPR050473">
    <property type="entry name" value="A2M/Complement_sys"/>
</dbReference>
<feature type="domain" description="Alpha-macroglobulin-like TED" evidence="1">
    <location>
        <begin position="61"/>
        <end position="148"/>
    </location>
</feature>
<dbReference type="Proteomes" id="UP001176940">
    <property type="component" value="Unassembled WGS sequence"/>
</dbReference>
<dbReference type="Pfam" id="PF07678">
    <property type="entry name" value="TED_complement"/>
    <property type="match status" value="1"/>
</dbReference>
<dbReference type="EMBL" id="CAUEEQ010012055">
    <property type="protein sequence ID" value="CAJ0936032.1"/>
    <property type="molecule type" value="Genomic_DNA"/>
</dbReference>
<evidence type="ECO:0000313" key="2">
    <source>
        <dbReference type="EMBL" id="CAJ0936032.1"/>
    </source>
</evidence>
<evidence type="ECO:0000313" key="3">
    <source>
        <dbReference type="EMBL" id="CAJ0956148.1"/>
    </source>
</evidence>
<organism evidence="2 4">
    <name type="scientific">Ranitomeya imitator</name>
    <name type="common">mimic poison frog</name>
    <dbReference type="NCBI Taxonomy" id="111125"/>
    <lineage>
        <taxon>Eukaryota</taxon>
        <taxon>Metazoa</taxon>
        <taxon>Chordata</taxon>
        <taxon>Craniata</taxon>
        <taxon>Vertebrata</taxon>
        <taxon>Euteleostomi</taxon>
        <taxon>Amphibia</taxon>
        <taxon>Batrachia</taxon>
        <taxon>Anura</taxon>
        <taxon>Neobatrachia</taxon>
        <taxon>Hyloidea</taxon>
        <taxon>Dendrobatidae</taxon>
        <taxon>Dendrobatinae</taxon>
        <taxon>Ranitomeya</taxon>
    </lineage>
</organism>
<gene>
    <name evidence="3" type="ORF">RIMI_LOCUS15401361</name>
    <name evidence="2" type="ORF">RIMI_LOCUS6623643</name>
</gene>
<dbReference type="PANTHER" id="PTHR11412:SF81">
    <property type="entry name" value="COMPLEMENT C3"/>
    <property type="match status" value="1"/>
</dbReference>
<dbReference type="Gene3D" id="1.50.10.20">
    <property type="match status" value="1"/>
</dbReference>
<name>A0ABN9LCT0_9NEOB</name>
<accession>A0ABN9LCT0</accession>
<proteinExistence type="predicted"/>
<dbReference type="EMBL" id="CAUEEQ010041374">
    <property type="protein sequence ID" value="CAJ0956148.1"/>
    <property type="molecule type" value="Genomic_DNA"/>
</dbReference>
<dbReference type="InterPro" id="IPR008930">
    <property type="entry name" value="Terpenoid_cyclase/PrenylTrfase"/>
</dbReference>
<dbReference type="InterPro" id="IPR011626">
    <property type="entry name" value="Alpha-macroglobulin_TED"/>
</dbReference>